<evidence type="ECO:0000256" key="4">
    <source>
        <dbReference type="ARBA" id="ARBA00022448"/>
    </source>
</evidence>
<reference evidence="10 11" key="1">
    <citation type="journal article" name="Front. Microbiol.">
        <title>Sugar Metabolism of the First Thermophilic Planctomycete Thermogutta terrifontis: Comparative Genomic and Transcriptomic Approaches.</title>
        <authorList>
            <person name="Elcheninov A.G."/>
            <person name="Menzel P."/>
            <person name="Gudbergsdottir S.R."/>
            <person name="Slesarev A.I."/>
            <person name="Kadnikov V.V."/>
            <person name="Krogh A."/>
            <person name="Bonch-Osmolovskaya E.A."/>
            <person name="Peng X."/>
            <person name="Kublanov I.V."/>
        </authorList>
    </citation>
    <scope>NUCLEOTIDE SEQUENCE [LARGE SCALE GENOMIC DNA]</scope>
    <source>
        <strain evidence="10 11">R1</strain>
    </source>
</reference>
<dbReference type="RefSeq" id="WP_095414226.1">
    <property type="nucleotide sequence ID" value="NZ_CP018477.1"/>
</dbReference>
<evidence type="ECO:0000256" key="8">
    <source>
        <dbReference type="SAM" id="Coils"/>
    </source>
</evidence>
<sequence length="224" mass="25108">MSARGSTVIKIENAKLAARATPFNFEDMAERAKRYLEEVRRQATQIVMEAKREAESIKIKAEEEGKKKGFQNTEQIIRQELQRNLASLMPALKAAVTQISEARHELLREWEHNLLALAAAIAGRMARQTIEKTPQVMLPLVKEAVQLAAASPTLRIRLNPNDWEALKPEIESLVRELVPVAHAEITADASITRGGCRVETQFGVIDEQLEIQAKRIIEELAGNK</sequence>
<dbReference type="SUPFAM" id="SSF160527">
    <property type="entry name" value="V-type ATPase subunit E-like"/>
    <property type="match status" value="1"/>
</dbReference>
<dbReference type="PANTHER" id="PTHR34982:SF1">
    <property type="entry name" value="FLAGELLAR ASSEMBLY PROTEIN FLIH"/>
    <property type="match status" value="1"/>
</dbReference>
<evidence type="ECO:0000313" key="11">
    <source>
        <dbReference type="Proteomes" id="UP000215086"/>
    </source>
</evidence>
<accession>A0A286RCK9</accession>
<feature type="domain" description="Flagellar assembly protein FliH/Type III secretion system HrpE" evidence="9">
    <location>
        <begin position="90"/>
        <end position="215"/>
    </location>
</feature>
<evidence type="ECO:0000313" key="10">
    <source>
        <dbReference type="EMBL" id="ASV73699.1"/>
    </source>
</evidence>
<keyword evidence="11" id="KW-1185">Reference proteome</keyword>
<dbReference type="OrthoDB" id="9152601at2"/>
<comment type="similarity">
    <text evidence="2">Belongs to the FliH family.</text>
</comment>
<dbReference type="InterPro" id="IPR018035">
    <property type="entry name" value="Flagellar_FliH/T3SS_HrpE"/>
</dbReference>
<feature type="coiled-coil region" evidence="8">
    <location>
        <begin position="40"/>
        <end position="67"/>
    </location>
</feature>
<evidence type="ECO:0000256" key="6">
    <source>
        <dbReference type="ARBA" id="ARBA00022927"/>
    </source>
</evidence>
<dbReference type="GO" id="GO:0015031">
    <property type="term" value="P:protein transport"/>
    <property type="evidence" value="ECO:0007669"/>
    <property type="project" value="UniProtKB-KW"/>
</dbReference>
<dbReference type="InterPro" id="IPR051472">
    <property type="entry name" value="T3SS_Stator/FliH"/>
</dbReference>
<keyword evidence="5" id="KW-1005">Bacterial flagellum biogenesis</keyword>
<keyword evidence="4" id="KW-0813">Transport</keyword>
<dbReference type="Proteomes" id="UP000215086">
    <property type="component" value="Chromosome"/>
</dbReference>
<keyword evidence="10" id="KW-0969">Cilium</keyword>
<gene>
    <name evidence="10" type="ORF">THTE_1097</name>
</gene>
<evidence type="ECO:0000259" key="9">
    <source>
        <dbReference type="Pfam" id="PF02108"/>
    </source>
</evidence>
<keyword evidence="6" id="KW-0653">Protein transport</keyword>
<evidence type="ECO:0000256" key="1">
    <source>
        <dbReference type="ARBA" id="ARBA00003041"/>
    </source>
</evidence>
<keyword evidence="10" id="KW-0966">Cell projection</keyword>
<keyword evidence="8" id="KW-0175">Coiled coil</keyword>
<evidence type="ECO:0000256" key="3">
    <source>
        <dbReference type="ARBA" id="ARBA00016507"/>
    </source>
</evidence>
<dbReference type="EMBL" id="CP018477">
    <property type="protein sequence ID" value="ASV73699.1"/>
    <property type="molecule type" value="Genomic_DNA"/>
</dbReference>
<evidence type="ECO:0000256" key="5">
    <source>
        <dbReference type="ARBA" id="ARBA00022795"/>
    </source>
</evidence>
<keyword evidence="10" id="KW-0282">Flagellum</keyword>
<dbReference type="AlphaFoldDB" id="A0A286RCK9"/>
<name>A0A286RCK9_9BACT</name>
<dbReference type="GO" id="GO:0044781">
    <property type="term" value="P:bacterial-type flagellum organization"/>
    <property type="evidence" value="ECO:0007669"/>
    <property type="project" value="UniProtKB-KW"/>
</dbReference>
<protein>
    <recommendedName>
        <fullName evidence="3">Flagellar assembly protein FliH</fullName>
    </recommendedName>
</protein>
<dbReference type="Pfam" id="PF02108">
    <property type="entry name" value="FliH"/>
    <property type="match status" value="1"/>
</dbReference>
<keyword evidence="7" id="KW-1006">Bacterial flagellum protein export</keyword>
<comment type="function">
    <text evidence="1">Needed for flagellar regrowth and assembly.</text>
</comment>
<dbReference type="GO" id="GO:0005829">
    <property type="term" value="C:cytosol"/>
    <property type="evidence" value="ECO:0007669"/>
    <property type="project" value="TreeGrafter"/>
</dbReference>
<dbReference type="PANTHER" id="PTHR34982">
    <property type="entry name" value="YOP PROTEINS TRANSLOCATION PROTEIN L"/>
    <property type="match status" value="1"/>
</dbReference>
<evidence type="ECO:0000256" key="7">
    <source>
        <dbReference type="ARBA" id="ARBA00023225"/>
    </source>
</evidence>
<evidence type="ECO:0000256" key="2">
    <source>
        <dbReference type="ARBA" id="ARBA00006602"/>
    </source>
</evidence>
<proteinExistence type="inferred from homology"/>
<organism evidence="10 11">
    <name type="scientific">Thermogutta terrifontis</name>
    <dbReference type="NCBI Taxonomy" id="1331910"/>
    <lineage>
        <taxon>Bacteria</taxon>
        <taxon>Pseudomonadati</taxon>
        <taxon>Planctomycetota</taxon>
        <taxon>Planctomycetia</taxon>
        <taxon>Pirellulales</taxon>
        <taxon>Thermoguttaceae</taxon>
        <taxon>Thermogutta</taxon>
    </lineage>
</organism>
<dbReference type="KEGG" id="ttf:THTE_1097"/>